<feature type="transmembrane region" description="Helical" evidence="2">
    <location>
        <begin position="335"/>
        <end position="359"/>
    </location>
</feature>
<evidence type="ECO:0008006" key="5">
    <source>
        <dbReference type="Google" id="ProtNLM"/>
    </source>
</evidence>
<evidence type="ECO:0000256" key="1">
    <source>
        <dbReference type="SAM" id="MobiDB-lite"/>
    </source>
</evidence>
<evidence type="ECO:0000313" key="4">
    <source>
        <dbReference type="Proteomes" id="UP001189429"/>
    </source>
</evidence>
<reference evidence="3" key="1">
    <citation type="submission" date="2023-10" db="EMBL/GenBank/DDBJ databases">
        <authorList>
            <person name="Chen Y."/>
            <person name="Shah S."/>
            <person name="Dougan E. K."/>
            <person name="Thang M."/>
            <person name="Chan C."/>
        </authorList>
    </citation>
    <scope>NUCLEOTIDE SEQUENCE [LARGE SCALE GENOMIC DNA]</scope>
</reference>
<name>A0ABN9SPN5_9DINO</name>
<feature type="region of interest" description="Disordered" evidence="1">
    <location>
        <begin position="97"/>
        <end position="116"/>
    </location>
</feature>
<gene>
    <name evidence="3" type="ORF">PCOR1329_LOCUS31424</name>
</gene>
<proteinExistence type="predicted"/>
<keyword evidence="2" id="KW-0812">Transmembrane</keyword>
<evidence type="ECO:0000256" key="2">
    <source>
        <dbReference type="SAM" id="Phobius"/>
    </source>
</evidence>
<protein>
    <recommendedName>
        <fullName evidence="5">Saposin B-type domain-containing protein</fullName>
    </recommendedName>
</protein>
<accession>A0ABN9SPN5</accession>
<keyword evidence="2" id="KW-0472">Membrane</keyword>
<feature type="region of interest" description="Disordered" evidence="1">
    <location>
        <begin position="129"/>
        <end position="148"/>
    </location>
</feature>
<feature type="region of interest" description="Disordered" evidence="1">
    <location>
        <begin position="156"/>
        <end position="183"/>
    </location>
</feature>
<dbReference type="EMBL" id="CAUYUJ010012381">
    <property type="protein sequence ID" value="CAK0833853.1"/>
    <property type="molecule type" value="Genomic_DNA"/>
</dbReference>
<keyword evidence="2" id="KW-1133">Transmembrane helix</keyword>
<organism evidence="3 4">
    <name type="scientific">Prorocentrum cordatum</name>
    <dbReference type="NCBI Taxonomy" id="2364126"/>
    <lineage>
        <taxon>Eukaryota</taxon>
        <taxon>Sar</taxon>
        <taxon>Alveolata</taxon>
        <taxon>Dinophyceae</taxon>
        <taxon>Prorocentrales</taxon>
        <taxon>Prorocentraceae</taxon>
        <taxon>Prorocentrum</taxon>
    </lineage>
</organism>
<keyword evidence="4" id="KW-1185">Reference proteome</keyword>
<sequence>MPQLHAVQGRPMGLGIGHGIGCGVGSRARCDVEDRSGQVVGASVGRADGAGERRGVWDVVVNGVGCCVGVGASARGRGANGFGSGFGRAVERGVRPRSGRNAEHGCGQNVQDGSGQVAGASVGRAVGERRGVGGVAGPSVGERRGVGDASTAWVAASTHGNGDGSNRARQGEAVPHAASPVRQEQPLESVALVGHKLLSHNPPPELPDPADRPLSAPGAGAALVAQGAAVLRPEPLSAGAVPVVSECDEQRLRDLQNRAACSEDSDGCHTCRERVDWIVKNNRRTLEVAYSIVAAEFPEDCSELMKCKKDLLEQAAAPKPQQAWAARGGGAGPPAFGAVLLKAAAAAAAAALAAAALVARRAGRRGCAPTEADEEALAAVPLRGGTAE</sequence>
<comment type="caution">
    <text evidence="3">The sequence shown here is derived from an EMBL/GenBank/DDBJ whole genome shotgun (WGS) entry which is preliminary data.</text>
</comment>
<evidence type="ECO:0000313" key="3">
    <source>
        <dbReference type="EMBL" id="CAK0833853.1"/>
    </source>
</evidence>
<dbReference type="Proteomes" id="UP001189429">
    <property type="component" value="Unassembled WGS sequence"/>
</dbReference>